<dbReference type="Proteomes" id="UP000649151">
    <property type="component" value="Unassembled WGS sequence"/>
</dbReference>
<keyword evidence="1" id="KW-0472">Membrane</keyword>
<evidence type="ECO:0000256" key="1">
    <source>
        <dbReference type="SAM" id="Phobius"/>
    </source>
</evidence>
<accession>A0ABR7INM6</accession>
<dbReference type="RefSeq" id="WP_186995963.1">
    <property type="nucleotide sequence ID" value="NZ_JACOQK010000001.1"/>
</dbReference>
<proteinExistence type="predicted"/>
<keyword evidence="1" id="KW-0812">Transmembrane</keyword>
<keyword evidence="1" id="KW-1133">Transmembrane helix</keyword>
<evidence type="ECO:0008006" key="4">
    <source>
        <dbReference type="Google" id="ProtNLM"/>
    </source>
</evidence>
<evidence type="ECO:0000313" key="3">
    <source>
        <dbReference type="Proteomes" id="UP000649151"/>
    </source>
</evidence>
<dbReference type="EMBL" id="JACOQK010000001">
    <property type="protein sequence ID" value="MBC5786727.1"/>
    <property type="molecule type" value="Genomic_DNA"/>
</dbReference>
<sequence length="112" mass="12675">MDFIAEYWAEFLFGGLATVITAMLSAGYRKLARKVEEHEQVKDGILAILHDRLYQLCQYYLGQGTITPNALKNVEYLYRSYHSLGGNGTGTELYTRVTKLPLDLEGADDNEH</sequence>
<name>A0ABR7INM6_9CLOT</name>
<feature type="transmembrane region" description="Helical" evidence="1">
    <location>
        <begin position="6"/>
        <end position="28"/>
    </location>
</feature>
<gene>
    <name evidence="2" type="ORF">H8Z77_01645</name>
</gene>
<protein>
    <recommendedName>
        <fullName evidence="4">Phage holin, LL-H family</fullName>
    </recommendedName>
</protein>
<evidence type="ECO:0000313" key="2">
    <source>
        <dbReference type="EMBL" id="MBC5786727.1"/>
    </source>
</evidence>
<organism evidence="2 3">
    <name type="scientific">Clostridium facile</name>
    <dbReference type="NCBI Taxonomy" id="2763035"/>
    <lineage>
        <taxon>Bacteria</taxon>
        <taxon>Bacillati</taxon>
        <taxon>Bacillota</taxon>
        <taxon>Clostridia</taxon>
        <taxon>Eubacteriales</taxon>
        <taxon>Clostridiaceae</taxon>
        <taxon>Clostridium</taxon>
    </lineage>
</organism>
<reference evidence="2 3" key="1">
    <citation type="submission" date="2020-08" db="EMBL/GenBank/DDBJ databases">
        <title>Genome public.</title>
        <authorList>
            <person name="Liu C."/>
            <person name="Sun Q."/>
        </authorList>
    </citation>
    <scope>NUCLEOTIDE SEQUENCE [LARGE SCALE GENOMIC DNA]</scope>
    <source>
        <strain evidence="2 3">NSJ-27</strain>
    </source>
</reference>
<keyword evidence="3" id="KW-1185">Reference proteome</keyword>
<comment type="caution">
    <text evidence="2">The sequence shown here is derived from an EMBL/GenBank/DDBJ whole genome shotgun (WGS) entry which is preliminary data.</text>
</comment>